<dbReference type="EMBL" id="DVAB01000003">
    <property type="protein sequence ID" value="HIJ99936.1"/>
    <property type="molecule type" value="Genomic_DNA"/>
</dbReference>
<protein>
    <submittedName>
        <fullName evidence="6">UbiA family prenyltransferase</fullName>
    </submittedName>
</protein>
<comment type="caution">
    <text evidence="6">The sequence shown here is derived from an EMBL/GenBank/DDBJ whole genome shotgun (WGS) entry which is preliminary data.</text>
</comment>
<dbReference type="AlphaFoldDB" id="A0A832V2R5"/>
<keyword evidence="2 5" id="KW-0812">Transmembrane</keyword>
<reference evidence="6 7" key="1">
    <citation type="journal article" name="Nat. Commun.">
        <title>Undinarchaeota illuminate DPANN phylogeny and the impact of gene transfer on archaeal evolution.</title>
        <authorList>
            <person name="Dombrowski N."/>
            <person name="Williams T.A."/>
            <person name="Sun J."/>
            <person name="Woodcroft B.J."/>
            <person name="Lee J.H."/>
            <person name="Minh B.Q."/>
            <person name="Rinke C."/>
            <person name="Spang A."/>
        </authorList>
    </citation>
    <scope>NUCLEOTIDE SEQUENCE [LARGE SCALE GENOMIC DNA]</scope>
    <source>
        <strain evidence="6">MAG_bin1129</strain>
    </source>
</reference>
<dbReference type="GO" id="GO:0016765">
    <property type="term" value="F:transferase activity, transferring alkyl or aryl (other than methyl) groups"/>
    <property type="evidence" value="ECO:0007669"/>
    <property type="project" value="InterPro"/>
</dbReference>
<keyword evidence="7" id="KW-1185">Reference proteome</keyword>
<dbReference type="Proteomes" id="UP000646946">
    <property type="component" value="Unassembled WGS sequence"/>
</dbReference>
<evidence type="ECO:0000256" key="3">
    <source>
        <dbReference type="ARBA" id="ARBA00022989"/>
    </source>
</evidence>
<feature type="transmembrane region" description="Helical" evidence="5">
    <location>
        <begin position="161"/>
        <end position="183"/>
    </location>
</feature>
<sequence>MQIQEVNLFVLNSVKNLSQFAVGFGLGVATFGYTYNVVNVILAVLSLLLTYTASYFYNDIVDLSEDKKDPFKLRFKPIARGDLKVETAKILMIIFSITGIALSLIISFEFFAVIIILTTLNFVYSSPYTRFKKSVPTFAFTIFLLEFFKFTTGWLSVVSSFAAFPLIFLSTMSMLYVFFVYVYKKKLSPEQLLRDYIVFLVVGTGIILYAISVLIYPYKFQLIISPSLFLLILVPWFIYGRRNFFFEQTVYSMLIGVLILFIVSAMLFVTPTGVFDPINAKISTLLSNAFS</sequence>
<dbReference type="GO" id="GO:0005886">
    <property type="term" value="C:plasma membrane"/>
    <property type="evidence" value="ECO:0007669"/>
    <property type="project" value="UniProtKB-SubCell"/>
</dbReference>
<evidence type="ECO:0000256" key="2">
    <source>
        <dbReference type="ARBA" id="ARBA00022692"/>
    </source>
</evidence>
<feature type="transmembrane region" description="Helical" evidence="5">
    <location>
        <begin position="222"/>
        <end position="239"/>
    </location>
</feature>
<feature type="transmembrane region" description="Helical" evidence="5">
    <location>
        <begin position="195"/>
        <end position="216"/>
    </location>
</feature>
<gene>
    <name evidence="6" type="ORF">H1016_00160</name>
</gene>
<evidence type="ECO:0000313" key="7">
    <source>
        <dbReference type="Proteomes" id="UP000646946"/>
    </source>
</evidence>
<comment type="subcellular location">
    <subcellularLocation>
        <location evidence="1">Cell membrane</location>
        <topology evidence="1">Multi-pass membrane protein</topology>
    </subcellularLocation>
</comment>
<dbReference type="Gene3D" id="1.10.357.140">
    <property type="entry name" value="UbiA prenyltransferase"/>
    <property type="match status" value="1"/>
</dbReference>
<organism evidence="6 7">
    <name type="scientific">Candidatus Naiadarchaeum limnaeum</name>
    <dbReference type="NCBI Taxonomy" id="2756139"/>
    <lineage>
        <taxon>Archaea</taxon>
        <taxon>Candidatus Undinarchaeota</taxon>
        <taxon>Candidatus Undinarchaeia</taxon>
        <taxon>Candidatus Naiadarchaeales</taxon>
        <taxon>Candidatus Naiadarchaeaceae</taxon>
        <taxon>Candidatus Naiadarchaeum</taxon>
    </lineage>
</organism>
<evidence type="ECO:0000256" key="1">
    <source>
        <dbReference type="ARBA" id="ARBA00004651"/>
    </source>
</evidence>
<feature type="transmembrane region" description="Helical" evidence="5">
    <location>
        <begin position="90"/>
        <end position="123"/>
    </location>
</feature>
<dbReference type="InterPro" id="IPR000537">
    <property type="entry name" value="UbiA_prenyltransferase"/>
</dbReference>
<evidence type="ECO:0000313" key="6">
    <source>
        <dbReference type="EMBL" id="HIJ99936.1"/>
    </source>
</evidence>
<dbReference type="InterPro" id="IPR044878">
    <property type="entry name" value="UbiA_sf"/>
</dbReference>
<keyword evidence="3 5" id="KW-1133">Transmembrane helix</keyword>
<proteinExistence type="predicted"/>
<feature type="transmembrane region" description="Helical" evidence="5">
    <location>
        <begin position="135"/>
        <end position="155"/>
    </location>
</feature>
<dbReference type="Pfam" id="PF01040">
    <property type="entry name" value="UbiA"/>
    <property type="match status" value="1"/>
</dbReference>
<accession>A0A832V2R5</accession>
<evidence type="ECO:0000256" key="4">
    <source>
        <dbReference type="ARBA" id="ARBA00023136"/>
    </source>
</evidence>
<feature type="transmembrane region" description="Helical" evidence="5">
    <location>
        <begin position="17"/>
        <end position="35"/>
    </location>
</feature>
<feature type="transmembrane region" description="Helical" evidence="5">
    <location>
        <begin position="251"/>
        <end position="269"/>
    </location>
</feature>
<name>A0A832V2R5_9ARCH</name>
<keyword evidence="4 5" id="KW-0472">Membrane</keyword>
<evidence type="ECO:0000256" key="5">
    <source>
        <dbReference type="SAM" id="Phobius"/>
    </source>
</evidence>